<feature type="transmembrane region" description="Helical" evidence="1">
    <location>
        <begin position="343"/>
        <end position="359"/>
    </location>
</feature>
<dbReference type="Pfam" id="PF05940">
    <property type="entry name" value="NnrS"/>
    <property type="match status" value="1"/>
</dbReference>
<feature type="transmembrane region" description="Helical" evidence="1">
    <location>
        <begin position="307"/>
        <end position="331"/>
    </location>
</feature>
<reference evidence="2 3" key="1">
    <citation type="submission" date="2020-08" db="EMBL/GenBank/DDBJ databases">
        <title>Genomic Encyclopedia of Type Strains, Phase IV (KMG-IV): sequencing the most valuable type-strain genomes for metagenomic binning, comparative biology and taxonomic classification.</title>
        <authorList>
            <person name="Goeker M."/>
        </authorList>
    </citation>
    <scope>NUCLEOTIDE SEQUENCE [LARGE SCALE GENOMIC DNA]</scope>
    <source>
        <strain evidence="2 3">DSM 26385</strain>
    </source>
</reference>
<comment type="caution">
    <text evidence="2">The sequence shown here is derived from an EMBL/GenBank/DDBJ whole genome shotgun (WGS) entry which is preliminary data.</text>
</comment>
<keyword evidence="1" id="KW-0472">Membrane</keyword>
<dbReference type="InterPro" id="IPR010266">
    <property type="entry name" value="NnrS"/>
</dbReference>
<sequence>MTLVPCPLRHARPLSLAAATDEALRLFFPLAALHAALWPLLWALLWQFGLPFAADTAPGQWHAQEMIFGSFGAALIGFLVSALPEWTETRTLHGWPLLGLAAFWGLPRIAGFFGSQAMIVLAGVFDLLWLLLLAGYAATLAMRLRTLNLAGFVFFLTALALAAGWLRWSMLTGDFDRGEQAIRLALAAFAGLLGLALARITVPVTNRMLDPDEETSPYRPHPARVNLAPGLAALLTIAEAASLSPAVTGYLAMATGAAFLDRVAEGFVGREGLRPELAGLWLSSAFTGLGLLIIGLAGVGLPLPVLAGIHLLTMGGLGLGVLQVLSIAGLLHTGQPLQFHRRTRAALLLVVFATLSRIAPELDIDLSLPGGPNALSALLWATALTLWLSVYLPLLWSPHTLEQKSC</sequence>
<name>A0A7W6K6C1_9HYPH</name>
<evidence type="ECO:0000313" key="2">
    <source>
        <dbReference type="EMBL" id="MBB4106004.1"/>
    </source>
</evidence>
<keyword evidence="1" id="KW-0812">Transmembrane</keyword>
<feature type="transmembrane region" description="Helical" evidence="1">
    <location>
        <begin position="374"/>
        <end position="396"/>
    </location>
</feature>
<dbReference type="RefSeq" id="WP_183795991.1">
    <property type="nucleotide sequence ID" value="NZ_JACIDU010000046.1"/>
</dbReference>
<proteinExistence type="predicted"/>
<dbReference type="AlphaFoldDB" id="A0A7W6K6C1"/>
<feature type="transmembrane region" description="Helical" evidence="1">
    <location>
        <begin position="149"/>
        <end position="168"/>
    </location>
</feature>
<feature type="transmembrane region" description="Helical" evidence="1">
    <location>
        <begin position="280"/>
        <end position="301"/>
    </location>
</feature>
<dbReference type="Proteomes" id="UP000584824">
    <property type="component" value="Unassembled WGS sequence"/>
</dbReference>
<feature type="transmembrane region" description="Helical" evidence="1">
    <location>
        <begin position="180"/>
        <end position="198"/>
    </location>
</feature>
<gene>
    <name evidence="2" type="ORF">GGQ66_004598</name>
</gene>
<keyword evidence="3" id="KW-1185">Reference proteome</keyword>
<evidence type="ECO:0000256" key="1">
    <source>
        <dbReference type="SAM" id="Phobius"/>
    </source>
</evidence>
<dbReference type="EMBL" id="JACIDU010000046">
    <property type="protein sequence ID" value="MBB4106004.1"/>
    <property type="molecule type" value="Genomic_DNA"/>
</dbReference>
<protein>
    <submittedName>
        <fullName evidence="2">Uncharacterized protein involved in response to NO</fullName>
    </submittedName>
</protein>
<feature type="transmembrane region" description="Helical" evidence="1">
    <location>
        <begin position="26"/>
        <end position="46"/>
    </location>
</feature>
<feature type="transmembrane region" description="Helical" evidence="1">
    <location>
        <begin position="66"/>
        <end position="83"/>
    </location>
</feature>
<feature type="transmembrane region" description="Helical" evidence="1">
    <location>
        <begin position="119"/>
        <end position="142"/>
    </location>
</feature>
<accession>A0A7W6K6C1</accession>
<keyword evidence="1" id="KW-1133">Transmembrane helix</keyword>
<organism evidence="2 3">
    <name type="scientific">Allorhizobium borbori</name>
    <dbReference type="NCBI Taxonomy" id="485907"/>
    <lineage>
        <taxon>Bacteria</taxon>
        <taxon>Pseudomonadati</taxon>
        <taxon>Pseudomonadota</taxon>
        <taxon>Alphaproteobacteria</taxon>
        <taxon>Hyphomicrobiales</taxon>
        <taxon>Rhizobiaceae</taxon>
        <taxon>Rhizobium/Agrobacterium group</taxon>
        <taxon>Allorhizobium</taxon>
    </lineage>
</organism>
<evidence type="ECO:0000313" key="3">
    <source>
        <dbReference type="Proteomes" id="UP000584824"/>
    </source>
</evidence>
<feature type="transmembrane region" description="Helical" evidence="1">
    <location>
        <begin position="95"/>
        <end position="113"/>
    </location>
</feature>